<reference evidence="8 9" key="1">
    <citation type="submission" date="2018-08" db="EMBL/GenBank/DDBJ databases">
        <title>Murine metabolic-syndrome-specific gut microbial biobank.</title>
        <authorList>
            <person name="Liu C."/>
        </authorList>
    </citation>
    <scope>NUCLEOTIDE SEQUENCE [LARGE SCALE GENOMIC DNA]</scope>
    <source>
        <strain evidence="8 9">583</strain>
    </source>
</reference>
<evidence type="ECO:0000256" key="6">
    <source>
        <dbReference type="ARBA" id="ARBA00023136"/>
    </source>
</evidence>
<feature type="transmembrane region" description="Helical" evidence="7">
    <location>
        <begin position="112"/>
        <end position="132"/>
    </location>
</feature>
<feature type="transmembrane region" description="Helical" evidence="7">
    <location>
        <begin position="76"/>
        <end position="100"/>
    </location>
</feature>
<accession>A0A845QY37</accession>
<name>A0A845QY37_9CLOT</name>
<sequence length="181" mass="20085">MKDLFKFFITFFKIGIFTIGGGYAMLPLIQREVVDNNRWLTEKEFLDILAVAQSSPGAIAINTSILIGYKLNKIKGAIFCAIGVSTPSFLIILFVVKFVYGFRDNIIVEKVFKGLTPAVVGLIGASLWNLYISAKLKPILIIISILAAVFLIIFGISPVYVLLTAAFVSIAYNKLREERKE</sequence>
<protein>
    <submittedName>
        <fullName evidence="8">Chromate transporter</fullName>
    </submittedName>
</protein>
<dbReference type="PANTHER" id="PTHR43663">
    <property type="entry name" value="CHROMATE TRANSPORT PROTEIN-RELATED"/>
    <property type="match status" value="1"/>
</dbReference>
<evidence type="ECO:0000256" key="4">
    <source>
        <dbReference type="ARBA" id="ARBA00022692"/>
    </source>
</evidence>
<dbReference type="InterPro" id="IPR052518">
    <property type="entry name" value="CHR_Transporter"/>
</dbReference>
<keyword evidence="3" id="KW-1003">Cell membrane</keyword>
<dbReference type="GO" id="GO:0015109">
    <property type="term" value="F:chromate transmembrane transporter activity"/>
    <property type="evidence" value="ECO:0007669"/>
    <property type="project" value="InterPro"/>
</dbReference>
<comment type="similarity">
    <text evidence="2">Belongs to the chromate ion transporter (CHR) (TC 2.A.51) family.</text>
</comment>
<proteinExistence type="inferred from homology"/>
<keyword evidence="6 7" id="KW-0472">Membrane</keyword>
<gene>
    <name evidence="8" type="ORF">D3Z33_04185</name>
</gene>
<feature type="transmembrane region" description="Helical" evidence="7">
    <location>
        <begin position="48"/>
        <end position="69"/>
    </location>
</feature>
<organism evidence="8 9">
    <name type="scientific">Senegalia massiliensis</name>
    <dbReference type="NCBI Taxonomy" id="1720316"/>
    <lineage>
        <taxon>Bacteria</taxon>
        <taxon>Bacillati</taxon>
        <taxon>Bacillota</taxon>
        <taxon>Clostridia</taxon>
        <taxon>Eubacteriales</taxon>
        <taxon>Clostridiaceae</taxon>
        <taxon>Senegalia</taxon>
    </lineage>
</organism>
<dbReference type="Proteomes" id="UP000467132">
    <property type="component" value="Unassembled WGS sequence"/>
</dbReference>
<dbReference type="EMBL" id="QXXA01000005">
    <property type="protein sequence ID" value="NBI06058.1"/>
    <property type="molecule type" value="Genomic_DNA"/>
</dbReference>
<dbReference type="RefSeq" id="WP_160196555.1">
    <property type="nucleotide sequence ID" value="NZ_QXXA01000005.1"/>
</dbReference>
<feature type="transmembrane region" description="Helical" evidence="7">
    <location>
        <begin position="7"/>
        <end position="28"/>
    </location>
</feature>
<evidence type="ECO:0000256" key="5">
    <source>
        <dbReference type="ARBA" id="ARBA00022989"/>
    </source>
</evidence>
<evidence type="ECO:0000256" key="3">
    <source>
        <dbReference type="ARBA" id="ARBA00022475"/>
    </source>
</evidence>
<dbReference type="AlphaFoldDB" id="A0A845QY37"/>
<dbReference type="OrthoDB" id="9788907at2"/>
<evidence type="ECO:0000313" key="8">
    <source>
        <dbReference type="EMBL" id="NBI06058.1"/>
    </source>
</evidence>
<comment type="caution">
    <text evidence="8">The sequence shown here is derived from an EMBL/GenBank/DDBJ whole genome shotgun (WGS) entry which is preliminary data.</text>
</comment>
<evidence type="ECO:0000256" key="1">
    <source>
        <dbReference type="ARBA" id="ARBA00004651"/>
    </source>
</evidence>
<keyword evidence="9" id="KW-1185">Reference proteome</keyword>
<dbReference type="InterPro" id="IPR003370">
    <property type="entry name" value="Chromate_transpt"/>
</dbReference>
<evidence type="ECO:0000313" key="9">
    <source>
        <dbReference type="Proteomes" id="UP000467132"/>
    </source>
</evidence>
<evidence type="ECO:0000256" key="2">
    <source>
        <dbReference type="ARBA" id="ARBA00005262"/>
    </source>
</evidence>
<dbReference type="GO" id="GO:0005886">
    <property type="term" value="C:plasma membrane"/>
    <property type="evidence" value="ECO:0007669"/>
    <property type="project" value="UniProtKB-SubCell"/>
</dbReference>
<comment type="subcellular location">
    <subcellularLocation>
        <location evidence="1">Cell membrane</location>
        <topology evidence="1">Multi-pass membrane protein</topology>
    </subcellularLocation>
</comment>
<keyword evidence="4 7" id="KW-0812">Transmembrane</keyword>
<dbReference type="Pfam" id="PF02417">
    <property type="entry name" value="Chromate_transp"/>
    <property type="match status" value="1"/>
</dbReference>
<keyword evidence="5 7" id="KW-1133">Transmembrane helix</keyword>
<feature type="transmembrane region" description="Helical" evidence="7">
    <location>
        <begin position="139"/>
        <end position="172"/>
    </location>
</feature>
<evidence type="ECO:0000256" key="7">
    <source>
        <dbReference type="SAM" id="Phobius"/>
    </source>
</evidence>
<dbReference type="PANTHER" id="PTHR43663:SF2">
    <property type="entry name" value="CHROMATE TRANSPORT PROTEIN-RELATED"/>
    <property type="match status" value="1"/>
</dbReference>